<name>A0A016S391_9BILA</name>
<dbReference type="InterPro" id="IPR000477">
    <property type="entry name" value="RT_dom"/>
</dbReference>
<dbReference type="EMBL" id="JARK01001640">
    <property type="protein sequence ID" value="EYB85110.1"/>
    <property type="molecule type" value="Genomic_DNA"/>
</dbReference>
<dbReference type="STRING" id="53326.A0A016S391"/>
<evidence type="ECO:0000259" key="1">
    <source>
        <dbReference type="PROSITE" id="PS50878"/>
    </source>
</evidence>
<dbReference type="PANTHER" id="PTHR47510:SF3">
    <property type="entry name" value="ENDO_EXONUCLEASE_PHOSPHATASE DOMAIN-CONTAINING PROTEIN"/>
    <property type="match status" value="1"/>
</dbReference>
<evidence type="ECO:0000313" key="2">
    <source>
        <dbReference type="EMBL" id="EYB85110.1"/>
    </source>
</evidence>
<comment type="caution">
    <text evidence="2">The sequence shown here is derived from an EMBL/GenBank/DDBJ whole genome shotgun (WGS) entry which is preliminary data.</text>
</comment>
<dbReference type="OrthoDB" id="5875724at2759"/>
<dbReference type="PROSITE" id="PS50878">
    <property type="entry name" value="RT_POL"/>
    <property type="match status" value="1"/>
</dbReference>
<organism evidence="2 3">
    <name type="scientific">Ancylostoma ceylanicum</name>
    <dbReference type="NCBI Taxonomy" id="53326"/>
    <lineage>
        <taxon>Eukaryota</taxon>
        <taxon>Metazoa</taxon>
        <taxon>Ecdysozoa</taxon>
        <taxon>Nematoda</taxon>
        <taxon>Chromadorea</taxon>
        <taxon>Rhabditida</taxon>
        <taxon>Rhabditina</taxon>
        <taxon>Rhabditomorpha</taxon>
        <taxon>Strongyloidea</taxon>
        <taxon>Ancylostomatidae</taxon>
        <taxon>Ancylostomatinae</taxon>
        <taxon>Ancylostoma</taxon>
    </lineage>
</organism>
<sequence length="294" mass="33632">MSQRYRLFSSLAQPTVNDEYKRISAALDRHMKKFHAGILRKHATSKNSKLLFRHVSQFTKEKVCSHTFSDDSGRKYRGDVDKAEALAKHFASVFKNSGNRTFRMDTTERSRKPDSVPFILPWEISQLLKKLKSSTFRTSDGIPQIVYKRCADQLAEPLSIIINLSLREGKVPQIWKHGVVIPIPKKPNASKLSDFRPICINPVACKIAEKFLKKKLLQFCELHSLIPEQQFGFLQGASTTAQLISCDYEWKRALAHGEKTDVLFFDLSKAFDRLNPNILLEKLFHLGLSSNILK</sequence>
<dbReference type="Pfam" id="PF00078">
    <property type="entry name" value="RVT_1"/>
    <property type="match status" value="1"/>
</dbReference>
<evidence type="ECO:0000313" key="3">
    <source>
        <dbReference type="Proteomes" id="UP000024635"/>
    </source>
</evidence>
<accession>A0A016S391</accession>
<dbReference type="InterPro" id="IPR043502">
    <property type="entry name" value="DNA/RNA_pol_sf"/>
</dbReference>
<keyword evidence="3" id="KW-1185">Reference proteome</keyword>
<dbReference type="PANTHER" id="PTHR47510">
    <property type="entry name" value="REVERSE TRANSCRIPTASE DOMAIN-CONTAINING PROTEIN"/>
    <property type="match status" value="1"/>
</dbReference>
<reference evidence="3" key="1">
    <citation type="journal article" date="2015" name="Nat. Genet.">
        <title>The genome and transcriptome of the zoonotic hookworm Ancylostoma ceylanicum identify infection-specific gene families.</title>
        <authorList>
            <person name="Schwarz E.M."/>
            <person name="Hu Y."/>
            <person name="Antoshechkin I."/>
            <person name="Miller M.M."/>
            <person name="Sternberg P.W."/>
            <person name="Aroian R.V."/>
        </authorList>
    </citation>
    <scope>NUCLEOTIDE SEQUENCE</scope>
    <source>
        <strain evidence="3">HY135</strain>
    </source>
</reference>
<feature type="domain" description="Reverse transcriptase" evidence="1">
    <location>
        <begin position="164"/>
        <end position="294"/>
    </location>
</feature>
<gene>
    <name evidence="2" type="primary">Acey_s0304.g1919</name>
    <name evidence="2" type="ORF">Y032_0304g1919</name>
</gene>
<dbReference type="AlphaFoldDB" id="A0A016S391"/>
<proteinExistence type="predicted"/>
<dbReference type="Proteomes" id="UP000024635">
    <property type="component" value="Unassembled WGS sequence"/>
</dbReference>
<dbReference type="SUPFAM" id="SSF56672">
    <property type="entry name" value="DNA/RNA polymerases"/>
    <property type="match status" value="1"/>
</dbReference>
<protein>
    <recommendedName>
        <fullName evidence="1">Reverse transcriptase domain-containing protein</fullName>
    </recommendedName>
</protein>